<organism evidence="2">
    <name type="scientific">Phascolarctobacterium faecium</name>
    <dbReference type="NCBI Taxonomy" id="33025"/>
    <lineage>
        <taxon>Bacteria</taxon>
        <taxon>Bacillati</taxon>
        <taxon>Bacillota</taxon>
        <taxon>Negativicutes</taxon>
        <taxon>Acidaminococcales</taxon>
        <taxon>Acidaminococcaceae</taxon>
        <taxon>Phascolarctobacterium</taxon>
    </lineage>
</organism>
<gene>
    <name evidence="2" type="ORF">BN533_00090</name>
</gene>
<accession>R6IMR3</accession>
<proteinExistence type="predicted"/>
<dbReference type="EMBL" id="CBDS010000093">
    <property type="protein sequence ID" value="CDB46671.1"/>
    <property type="molecule type" value="Genomic_DNA"/>
</dbReference>
<dbReference type="InterPro" id="IPR008258">
    <property type="entry name" value="Transglycosylase_SLT_dom_1"/>
</dbReference>
<protein>
    <submittedName>
        <fullName evidence="2">Transglycosylase SLT domain protein</fullName>
    </submittedName>
</protein>
<dbReference type="SUPFAM" id="SSF53955">
    <property type="entry name" value="Lysozyme-like"/>
    <property type="match status" value="1"/>
</dbReference>
<dbReference type="PANTHER" id="PTHR37423">
    <property type="entry name" value="SOLUBLE LYTIC MUREIN TRANSGLYCOSYLASE-RELATED"/>
    <property type="match status" value="1"/>
</dbReference>
<dbReference type="eggNOG" id="COG0741">
    <property type="taxonomic scope" value="Bacteria"/>
</dbReference>
<name>R6IMR3_9FIRM</name>
<evidence type="ECO:0000259" key="1">
    <source>
        <dbReference type="Pfam" id="PF01464"/>
    </source>
</evidence>
<reference evidence="2" key="1">
    <citation type="submission" date="2012-11" db="EMBL/GenBank/DDBJ databases">
        <title>Dependencies among metagenomic species, viruses, plasmids and units of genetic variation.</title>
        <authorList>
            <person name="Nielsen H.B."/>
            <person name="Almeida M."/>
            <person name="Juncker A.S."/>
            <person name="Rasmussen S."/>
            <person name="Li J."/>
            <person name="Sunagawa S."/>
            <person name="Plichta D."/>
            <person name="Gautier L."/>
            <person name="Le Chatelier E."/>
            <person name="Peletier E."/>
            <person name="Bonde I."/>
            <person name="Nielsen T."/>
            <person name="Manichanh C."/>
            <person name="Arumugam M."/>
            <person name="Batto J."/>
            <person name="Santos M.B.Q.D."/>
            <person name="Blom N."/>
            <person name="Borruel N."/>
            <person name="Burgdorf K.S."/>
            <person name="Boumezbeur F."/>
            <person name="Casellas F."/>
            <person name="Dore J."/>
            <person name="Guarner F."/>
            <person name="Hansen T."/>
            <person name="Hildebrand F."/>
            <person name="Kaas R.S."/>
            <person name="Kennedy S."/>
            <person name="Kristiansen K."/>
            <person name="Kultima J.R."/>
            <person name="Leonard P."/>
            <person name="Levenez F."/>
            <person name="Lund O."/>
            <person name="Moumen B."/>
            <person name="Le Paslier D."/>
            <person name="Pons N."/>
            <person name="Pedersen O."/>
            <person name="Prifti E."/>
            <person name="Qin J."/>
            <person name="Raes J."/>
            <person name="Tap J."/>
            <person name="Tims S."/>
            <person name="Ussery D.W."/>
            <person name="Yamada T."/>
            <person name="MetaHit consortium"/>
            <person name="Renault P."/>
            <person name="Sicheritz-Ponten T."/>
            <person name="Bork P."/>
            <person name="Wang J."/>
            <person name="Brunak S."/>
            <person name="Ehrlich S.D."/>
        </authorList>
    </citation>
    <scope>NUCLEOTIDE SEQUENCE [LARGE SCALE GENOMIC DNA]</scope>
</reference>
<dbReference type="STRING" id="1262914.BN533_00090"/>
<dbReference type="Gene3D" id="1.10.530.10">
    <property type="match status" value="1"/>
</dbReference>
<sequence>MARRRKKKNNSRKIWFVLILLCAVSLLGWKIWTSDEVQMRFVYMWPYQGEILEYSGKNKIDPFLVAAVIKNESNFDRKAVSKVGAIGLMQIMPDTGAWIAEQMGIKNFDPQDLYRTDANIRLGCWYLGELEYEFQRNWVLMMIAYNVGRGNTKAWMQENNWGYDFNRIEDIPYSDTREYVRKVLYDRDEYYKLYKNRLKKY</sequence>
<dbReference type="HOGENOM" id="CLU_065765_7_0_9"/>
<evidence type="ECO:0000313" key="2">
    <source>
        <dbReference type="EMBL" id="CDB46671.1"/>
    </source>
</evidence>
<feature type="domain" description="Transglycosylase SLT" evidence="1">
    <location>
        <begin position="52"/>
        <end position="162"/>
    </location>
</feature>
<dbReference type="PANTHER" id="PTHR37423:SF5">
    <property type="entry name" value="SOLUBLE LYTIC MUREIN TRANSGLYCOSYLASE"/>
    <property type="match status" value="1"/>
</dbReference>
<comment type="caution">
    <text evidence="2">The sequence shown here is derived from an EMBL/GenBank/DDBJ whole genome shotgun (WGS) entry which is preliminary data.</text>
</comment>
<dbReference type="CDD" id="cd16896">
    <property type="entry name" value="LT_Slt70-like"/>
    <property type="match status" value="1"/>
</dbReference>
<dbReference type="Pfam" id="PF01464">
    <property type="entry name" value="SLT"/>
    <property type="match status" value="1"/>
</dbReference>
<dbReference type="InterPro" id="IPR023346">
    <property type="entry name" value="Lysozyme-like_dom_sf"/>
</dbReference>
<dbReference type="AlphaFoldDB" id="R6IMR3"/>